<keyword evidence="3" id="KW-1185">Reference proteome</keyword>
<name>A0A2A6CWI6_PRIPA</name>
<evidence type="ECO:0000313" key="3">
    <source>
        <dbReference type="Proteomes" id="UP000005239"/>
    </source>
</evidence>
<gene>
    <name evidence="2" type="primary">WBGene00274684</name>
</gene>
<sequence length="98" mass="9770">IISTALIGLWALKLNVRRRLTSGEAAPKGGGEHSAPSSSCAGALGAPPDALMAPEAPEAPPGARCTPAAGRPAAKSSNGGSFVAADPKKRRKEEQGAE</sequence>
<reference evidence="3" key="1">
    <citation type="journal article" date="2008" name="Nat. Genet.">
        <title>The Pristionchus pacificus genome provides a unique perspective on nematode lifestyle and parasitism.</title>
        <authorList>
            <person name="Dieterich C."/>
            <person name="Clifton S.W."/>
            <person name="Schuster L.N."/>
            <person name="Chinwalla A."/>
            <person name="Delehaunty K."/>
            <person name="Dinkelacker I."/>
            <person name="Fulton L."/>
            <person name="Fulton R."/>
            <person name="Godfrey J."/>
            <person name="Minx P."/>
            <person name="Mitreva M."/>
            <person name="Roeseler W."/>
            <person name="Tian H."/>
            <person name="Witte H."/>
            <person name="Yang S.P."/>
            <person name="Wilson R.K."/>
            <person name="Sommer R.J."/>
        </authorList>
    </citation>
    <scope>NUCLEOTIDE SEQUENCE [LARGE SCALE GENOMIC DNA]</scope>
    <source>
        <strain evidence="3">PS312</strain>
    </source>
</reference>
<organism evidence="2 3">
    <name type="scientific">Pristionchus pacificus</name>
    <name type="common">Parasitic nematode worm</name>
    <dbReference type="NCBI Taxonomy" id="54126"/>
    <lineage>
        <taxon>Eukaryota</taxon>
        <taxon>Metazoa</taxon>
        <taxon>Ecdysozoa</taxon>
        <taxon>Nematoda</taxon>
        <taxon>Chromadorea</taxon>
        <taxon>Rhabditida</taxon>
        <taxon>Rhabditina</taxon>
        <taxon>Diplogasteromorpha</taxon>
        <taxon>Diplogasteroidea</taxon>
        <taxon>Neodiplogasteridae</taxon>
        <taxon>Pristionchus</taxon>
    </lineage>
</organism>
<dbReference type="Proteomes" id="UP000005239">
    <property type="component" value="Unassembled WGS sequence"/>
</dbReference>
<feature type="compositionally biased region" description="Low complexity" evidence="1">
    <location>
        <begin position="46"/>
        <end position="56"/>
    </location>
</feature>
<evidence type="ECO:0000313" key="2">
    <source>
        <dbReference type="EnsemblMetazoa" id="PPA36315.1"/>
    </source>
</evidence>
<proteinExistence type="predicted"/>
<dbReference type="EnsemblMetazoa" id="PPA36315.1">
    <property type="protein sequence ID" value="PPA36315.1"/>
    <property type="gene ID" value="WBGene00274684"/>
</dbReference>
<evidence type="ECO:0000256" key="1">
    <source>
        <dbReference type="SAM" id="MobiDB-lite"/>
    </source>
</evidence>
<feature type="region of interest" description="Disordered" evidence="1">
    <location>
        <begin position="23"/>
        <end position="98"/>
    </location>
</feature>
<accession>A0A8R1UMY1</accession>
<accession>A0A2A6CWI6</accession>
<reference evidence="2" key="2">
    <citation type="submission" date="2022-06" db="UniProtKB">
        <authorList>
            <consortium name="EnsemblMetazoa"/>
        </authorList>
    </citation>
    <scope>IDENTIFICATION</scope>
    <source>
        <strain evidence="2">PS312</strain>
    </source>
</reference>
<dbReference type="AlphaFoldDB" id="A0A2A6CWI6"/>
<protein>
    <submittedName>
        <fullName evidence="2">Uncharacterized protein</fullName>
    </submittedName>
</protein>